<reference evidence="4 5" key="1">
    <citation type="submission" date="2021-06" db="EMBL/GenBank/DDBJ databases">
        <title>Complete genome of Haloferula helveola possessing various polysaccharide degrading enzymes.</title>
        <authorList>
            <person name="Takami H."/>
            <person name="Huang C."/>
            <person name="Hamasaki K."/>
        </authorList>
    </citation>
    <scope>NUCLEOTIDE SEQUENCE [LARGE SCALE GENOMIC DNA]</scope>
    <source>
        <strain evidence="4 5">CN-1</strain>
    </source>
</reference>
<dbReference type="InterPro" id="IPR006626">
    <property type="entry name" value="PbH1"/>
</dbReference>
<keyword evidence="4" id="KW-0418">Kinase</keyword>
<evidence type="ECO:0000313" key="5">
    <source>
        <dbReference type="Proteomes" id="UP001374893"/>
    </source>
</evidence>
<keyword evidence="4" id="KW-0808">Transferase</keyword>
<accession>A0ABM7RHN7</accession>
<dbReference type="Gene3D" id="2.160.20.10">
    <property type="entry name" value="Single-stranded right-handed beta-helix, Pectin lyase-like"/>
    <property type="match status" value="2"/>
</dbReference>
<feature type="chain" id="PRO_5045782926" evidence="2">
    <location>
        <begin position="25"/>
        <end position="481"/>
    </location>
</feature>
<dbReference type="Pfam" id="PF13229">
    <property type="entry name" value="Beta_helix"/>
    <property type="match status" value="2"/>
</dbReference>
<organism evidence="4 5">
    <name type="scientific">Haloferula helveola</name>
    <dbReference type="NCBI Taxonomy" id="490095"/>
    <lineage>
        <taxon>Bacteria</taxon>
        <taxon>Pseudomonadati</taxon>
        <taxon>Verrucomicrobiota</taxon>
        <taxon>Verrucomicrobiia</taxon>
        <taxon>Verrucomicrobiales</taxon>
        <taxon>Verrucomicrobiaceae</taxon>
        <taxon>Haloferula</taxon>
    </lineage>
</organism>
<feature type="domain" description="Right handed beta helix" evidence="3">
    <location>
        <begin position="158"/>
        <end position="313"/>
    </location>
</feature>
<keyword evidence="5" id="KW-1185">Reference proteome</keyword>
<evidence type="ECO:0000256" key="1">
    <source>
        <dbReference type="SAM" id="MobiDB-lite"/>
    </source>
</evidence>
<dbReference type="InterPro" id="IPR011050">
    <property type="entry name" value="Pectin_lyase_fold/virulence"/>
</dbReference>
<gene>
    <name evidence="4" type="ORF">HAHE_04550</name>
</gene>
<dbReference type="SUPFAM" id="SSF51126">
    <property type="entry name" value="Pectin lyase-like"/>
    <property type="match status" value="1"/>
</dbReference>
<keyword evidence="4" id="KW-0723">Serine/threonine-protein kinase</keyword>
<evidence type="ECO:0000259" key="3">
    <source>
        <dbReference type="Pfam" id="PF13229"/>
    </source>
</evidence>
<feature type="region of interest" description="Disordered" evidence="1">
    <location>
        <begin position="370"/>
        <end position="391"/>
    </location>
</feature>
<sequence length="481" mass="49033">MKTNTSIRFLILGLTLTAPLAVHAQGPLSPPPFGSLPASDEALDSTGAPKISMKTLTQTDPGQPIPSLDPGAIDLNGSGPAYTITTPGHYFLTQDLVGDKPIVIDVEGVTIDLRGFEMRYVPGGAGAPPVAITSGASGIDLGRITVKNGRIVGGWTEGVHLGGQSLVRDLQVAGIETFGIYVGGTSRVADCQVKGPQVDPEPGGPVTPGPHSGIWAGSCSVITGSTAHGILGKGIETDTGSTIENCTACGNVGCGIVGGKGNTVRGSTARHNGSTGIDFGDGCSIADCVASDNMTEGFKVRTGTTVQNSVARCNGLDGFLAESVTGADGEQGVETAVNFLQCSASRNIGDGFRTGINTLFSHCTADHNGRDDGAPIDPDGPLMPPAPDGDGYDVADGSKLENCVATHNFKHGVTGLRTNMIANCTVQSNAGFGVAVLTPENVVVRNYIRDNVVGPINLAGGSIAPFELPSVGTNPHANYDF</sequence>
<keyword evidence="2" id="KW-0732">Signal</keyword>
<feature type="signal peptide" evidence="2">
    <location>
        <begin position="1"/>
        <end position="24"/>
    </location>
</feature>
<dbReference type="InterPro" id="IPR039448">
    <property type="entry name" value="Beta_helix"/>
</dbReference>
<dbReference type="EMBL" id="AP024702">
    <property type="protein sequence ID" value="BCX46547.1"/>
    <property type="molecule type" value="Genomic_DNA"/>
</dbReference>
<evidence type="ECO:0000256" key="2">
    <source>
        <dbReference type="SAM" id="SignalP"/>
    </source>
</evidence>
<evidence type="ECO:0000313" key="4">
    <source>
        <dbReference type="EMBL" id="BCX46547.1"/>
    </source>
</evidence>
<feature type="domain" description="Right handed beta helix" evidence="3">
    <location>
        <begin position="338"/>
        <end position="462"/>
    </location>
</feature>
<dbReference type="RefSeq" id="WP_338688227.1">
    <property type="nucleotide sequence ID" value="NZ_AP024702.1"/>
</dbReference>
<dbReference type="Proteomes" id="UP001374893">
    <property type="component" value="Chromosome"/>
</dbReference>
<name>A0ABM7RHN7_9BACT</name>
<dbReference type="GO" id="GO:0004674">
    <property type="term" value="F:protein serine/threonine kinase activity"/>
    <property type="evidence" value="ECO:0007669"/>
    <property type="project" value="UniProtKB-KW"/>
</dbReference>
<protein>
    <submittedName>
        <fullName evidence="4">Serine/threonine protein kinase</fullName>
    </submittedName>
</protein>
<dbReference type="InterPro" id="IPR012334">
    <property type="entry name" value="Pectin_lyas_fold"/>
</dbReference>
<proteinExistence type="predicted"/>
<dbReference type="SMART" id="SM00710">
    <property type="entry name" value="PbH1"/>
    <property type="match status" value="6"/>
</dbReference>